<accession>A0ABD3T7N6</accession>
<dbReference type="Proteomes" id="UP001634394">
    <property type="component" value="Unassembled WGS sequence"/>
</dbReference>
<name>A0ABD3T7N6_SINWO</name>
<dbReference type="AlphaFoldDB" id="A0ABD3T7N6"/>
<dbReference type="EMBL" id="JBJQND010000019">
    <property type="protein sequence ID" value="KAL3832570.1"/>
    <property type="molecule type" value="Genomic_DNA"/>
</dbReference>
<proteinExistence type="predicted"/>
<protein>
    <submittedName>
        <fullName evidence="1">Uncharacterized protein</fullName>
    </submittedName>
</protein>
<dbReference type="InterPro" id="IPR024079">
    <property type="entry name" value="MetalloPept_cat_dom_sf"/>
</dbReference>
<organism evidence="1 2">
    <name type="scientific">Sinanodonta woodiana</name>
    <name type="common">Chinese pond mussel</name>
    <name type="synonym">Anodonta woodiana</name>
    <dbReference type="NCBI Taxonomy" id="1069815"/>
    <lineage>
        <taxon>Eukaryota</taxon>
        <taxon>Metazoa</taxon>
        <taxon>Spiralia</taxon>
        <taxon>Lophotrochozoa</taxon>
        <taxon>Mollusca</taxon>
        <taxon>Bivalvia</taxon>
        <taxon>Autobranchia</taxon>
        <taxon>Heteroconchia</taxon>
        <taxon>Palaeoheterodonta</taxon>
        <taxon>Unionida</taxon>
        <taxon>Unionoidea</taxon>
        <taxon>Unionidae</taxon>
        <taxon>Unioninae</taxon>
        <taxon>Sinanodonta</taxon>
    </lineage>
</organism>
<dbReference type="Gene3D" id="3.40.390.10">
    <property type="entry name" value="Collagenase (Catalytic Domain)"/>
    <property type="match status" value="1"/>
</dbReference>
<evidence type="ECO:0000313" key="1">
    <source>
        <dbReference type="EMBL" id="KAL3832570.1"/>
    </source>
</evidence>
<evidence type="ECO:0000313" key="2">
    <source>
        <dbReference type="Proteomes" id="UP001634394"/>
    </source>
</evidence>
<gene>
    <name evidence="1" type="ORF">ACJMK2_024203</name>
</gene>
<keyword evidence="2" id="KW-1185">Reference proteome</keyword>
<comment type="caution">
    <text evidence="1">The sequence shown here is derived from an EMBL/GenBank/DDBJ whole genome shotgun (WGS) entry which is preliminary data.</text>
</comment>
<reference evidence="1 2" key="1">
    <citation type="submission" date="2024-11" db="EMBL/GenBank/DDBJ databases">
        <title>Chromosome-level genome assembly of the freshwater bivalve Anodonta woodiana.</title>
        <authorList>
            <person name="Chen X."/>
        </authorList>
    </citation>
    <scope>NUCLEOTIDE SEQUENCE [LARGE SCALE GENOMIC DNA]</scope>
    <source>
        <strain evidence="1">MN2024</strain>
        <tissue evidence="1">Gills</tissue>
    </source>
</reference>
<sequence length="278" mass="32063">MPAKKMFGFELNVQEVKLDLQLKRVINDDVNLYMTEKGVTERMKLSNQDDEVYGYYQGMKTKATVIVKCKRYEWRCSPVGTFTLNGKIYRIEMTDSLPEATHFVTEIHGDERYLDIDENEQPMPEYPQSTGIIIAGVTGQVSLKETYRRLKRMIPAGVDIIEVFVFADDAIYQRFLALYGDKNTTMKMIREYYVLICNQMEDHVEQIKHANKMGVDIEIYVKGIHVSSSSADAPWSARAMDVLKTVNSPKALDIFSEWQKQFRISNNLRYHLALAITG</sequence>